<evidence type="ECO:0000313" key="2">
    <source>
        <dbReference type="Proteomes" id="UP001266305"/>
    </source>
</evidence>
<comment type="caution">
    <text evidence="1">The sequence shown here is derived from an EMBL/GenBank/DDBJ whole genome shotgun (WGS) entry which is preliminary data.</text>
</comment>
<accession>A0ABQ9UZQ4</accession>
<reference evidence="1 2" key="1">
    <citation type="submission" date="2023-05" db="EMBL/GenBank/DDBJ databases">
        <title>B98-5 Cell Line De Novo Hybrid Assembly: An Optical Mapping Approach.</title>
        <authorList>
            <person name="Kananen K."/>
            <person name="Auerbach J.A."/>
            <person name="Kautto E."/>
            <person name="Blachly J.S."/>
        </authorList>
    </citation>
    <scope>NUCLEOTIDE SEQUENCE [LARGE SCALE GENOMIC DNA]</scope>
    <source>
        <strain evidence="1">B95-8</strain>
        <tissue evidence="1">Cell line</tissue>
    </source>
</reference>
<proteinExistence type="predicted"/>
<dbReference type="Proteomes" id="UP001266305">
    <property type="component" value="Unassembled WGS sequence"/>
</dbReference>
<name>A0ABQ9UZQ4_SAGOE</name>
<sequence>MHRKTCLNARETLRDSRKLASLRGQWTPTTVLLVPTCPEGTDGIAQARAVAVTRLDELRAGWRGGSQGAAETIALRP</sequence>
<protein>
    <submittedName>
        <fullName evidence="1">Uncharacterized protein</fullName>
    </submittedName>
</protein>
<gene>
    <name evidence="1" type="ORF">P7K49_020220</name>
</gene>
<organism evidence="1 2">
    <name type="scientific">Saguinus oedipus</name>
    <name type="common">Cotton-top tamarin</name>
    <name type="synonym">Oedipomidas oedipus</name>
    <dbReference type="NCBI Taxonomy" id="9490"/>
    <lineage>
        <taxon>Eukaryota</taxon>
        <taxon>Metazoa</taxon>
        <taxon>Chordata</taxon>
        <taxon>Craniata</taxon>
        <taxon>Vertebrata</taxon>
        <taxon>Euteleostomi</taxon>
        <taxon>Mammalia</taxon>
        <taxon>Eutheria</taxon>
        <taxon>Euarchontoglires</taxon>
        <taxon>Primates</taxon>
        <taxon>Haplorrhini</taxon>
        <taxon>Platyrrhini</taxon>
        <taxon>Cebidae</taxon>
        <taxon>Callitrichinae</taxon>
        <taxon>Saguinus</taxon>
    </lineage>
</organism>
<keyword evidence="2" id="KW-1185">Reference proteome</keyword>
<evidence type="ECO:0000313" key="1">
    <source>
        <dbReference type="EMBL" id="KAK2102553.1"/>
    </source>
</evidence>
<dbReference type="EMBL" id="JASSZA010000009">
    <property type="protein sequence ID" value="KAK2102553.1"/>
    <property type="molecule type" value="Genomic_DNA"/>
</dbReference>